<dbReference type="EMBL" id="QGGV01000012">
    <property type="protein sequence ID" value="PWK54072.1"/>
    <property type="molecule type" value="Genomic_DNA"/>
</dbReference>
<accession>A0A316G094</accession>
<dbReference type="PROSITE" id="PS51257">
    <property type="entry name" value="PROKAR_LIPOPROTEIN"/>
    <property type="match status" value="1"/>
</dbReference>
<protein>
    <submittedName>
        <fullName evidence="1">Uncharacterized protein</fullName>
    </submittedName>
</protein>
<keyword evidence="2" id="KW-1185">Reference proteome</keyword>
<reference evidence="1 2" key="1">
    <citation type="submission" date="2018-05" db="EMBL/GenBank/DDBJ databases">
        <title>Genomic Encyclopedia of Type Strains, Phase IV (KMG-IV): sequencing the most valuable type-strain genomes for metagenomic binning, comparative biology and taxonomic classification.</title>
        <authorList>
            <person name="Goeker M."/>
        </authorList>
    </citation>
    <scope>NUCLEOTIDE SEQUENCE [LARGE SCALE GENOMIC DNA]</scope>
    <source>
        <strain evidence="1 2">DSM 103371</strain>
    </source>
</reference>
<comment type="caution">
    <text evidence="1">The sequence shown here is derived from an EMBL/GenBank/DDBJ whole genome shotgun (WGS) entry which is preliminary data.</text>
</comment>
<gene>
    <name evidence="1" type="ORF">C8D95_11260</name>
</gene>
<organism evidence="1 2">
    <name type="scientific">Silicimonas algicola</name>
    <dbReference type="NCBI Taxonomy" id="1826607"/>
    <lineage>
        <taxon>Bacteria</taxon>
        <taxon>Pseudomonadati</taxon>
        <taxon>Pseudomonadota</taxon>
        <taxon>Alphaproteobacteria</taxon>
        <taxon>Rhodobacterales</taxon>
        <taxon>Paracoccaceae</taxon>
    </lineage>
</organism>
<evidence type="ECO:0000313" key="1">
    <source>
        <dbReference type="EMBL" id="PWK54072.1"/>
    </source>
</evidence>
<dbReference type="Proteomes" id="UP000245390">
    <property type="component" value="Unassembled WGS sequence"/>
</dbReference>
<proteinExistence type="predicted"/>
<name>A0A316G094_9RHOB</name>
<dbReference type="AlphaFoldDB" id="A0A316G094"/>
<sequence>MKSLVLIALLALAACGADGEPEPKAKPANSGVQIGGEIGIGVTGTL</sequence>
<evidence type="ECO:0000313" key="2">
    <source>
        <dbReference type="Proteomes" id="UP000245390"/>
    </source>
</evidence>
<dbReference type="RefSeq" id="WP_109760858.1">
    <property type="nucleotide sequence ID" value="NZ_CP034588.1"/>
</dbReference>
<dbReference type="KEGG" id="salo:EF888_19030"/>